<dbReference type="InterPro" id="IPR002559">
    <property type="entry name" value="Transposase_11"/>
</dbReference>
<dbReference type="GO" id="GO:0006313">
    <property type="term" value="P:DNA transposition"/>
    <property type="evidence" value="ECO:0007669"/>
    <property type="project" value="InterPro"/>
</dbReference>
<proteinExistence type="predicted"/>
<keyword evidence="3" id="KW-1185">Reference proteome</keyword>
<dbReference type="EMBL" id="SKFG01000003">
    <property type="protein sequence ID" value="TCZ79247.1"/>
    <property type="molecule type" value="Genomic_DNA"/>
</dbReference>
<sequence>MLNSISAKLCGILSLKLKVMKLSNRTWHYLHQYFTAVKEEQQAFARTTTEDVCRSGYSSLSLKPTCNWTNQHGELLDSTTMSLCLSKYKWDTYRKTKARVKLHLRVTFCNPNTVYPEKAVLISAKPSDRTQMDALTDETGATYVFDRGYEVHGIAIFPENSINVRSTMFMQRY</sequence>
<comment type="caution">
    <text evidence="2">The sequence shown here is derived from an EMBL/GenBank/DDBJ whole genome shotgun (WGS) entry which is preliminary data.</text>
</comment>
<feature type="domain" description="Transposase IS4-like" evidence="1">
    <location>
        <begin position="75"/>
        <end position="154"/>
    </location>
</feature>
<gene>
    <name evidence="2" type="ORF">E0485_05080</name>
</gene>
<evidence type="ECO:0000313" key="2">
    <source>
        <dbReference type="EMBL" id="TCZ79247.1"/>
    </source>
</evidence>
<dbReference type="OrthoDB" id="368860at2"/>
<dbReference type="GO" id="GO:0003677">
    <property type="term" value="F:DNA binding"/>
    <property type="evidence" value="ECO:0007669"/>
    <property type="project" value="InterPro"/>
</dbReference>
<name>A0A4R4EHU2_9BACL</name>
<organism evidence="2 3">
    <name type="scientific">Paenibacillus albiflavus</name>
    <dbReference type="NCBI Taxonomy" id="2545760"/>
    <lineage>
        <taxon>Bacteria</taxon>
        <taxon>Bacillati</taxon>
        <taxon>Bacillota</taxon>
        <taxon>Bacilli</taxon>
        <taxon>Bacillales</taxon>
        <taxon>Paenibacillaceae</taxon>
        <taxon>Paenibacillus</taxon>
    </lineage>
</organism>
<evidence type="ECO:0000259" key="1">
    <source>
        <dbReference type="Pfam" id="PF01609"/>
    </source>
</evidence>
<dbReference type="Proteomes" id="UP000295418">
    <property type="component" value="Unassembled WGS sequence"/>
</dbReference>
<reference evidence="2 3" key="1">
    <citation type="submission" date="2019-03" db="EMBL/GenBank/DDBJ databases">
        <authorList>
            <person name="Kim M.K.M."/>
        </authorList>
    </citation>
    <scope>NUCLEOTIDE SEQUENCE [LARGE SCALE GENOMIC DNA]</scope>
    <source>
        <strain evidence="2 3">18JY21-1</strain>
    </source>
</reference>
<dbReference type="GO" id="GO:0004803">
    <property type="term" value="F:transposase activity"/>
    <property type="evidence" value="ECO:0007669"/>
    <property type="project" value="InterPro"/>
</dbReference>
<dbReference type="AlphaFoldDB" id="A0A4R4EHU2"/>
<accession>A0A4R4EHU2</accession>
<evidence type="ECO:0000313" key="3">
    <source>
        <dbReference type="Proteomes" id="UP000295418"/>
    </source>
</evidence>
<protein>
    <recommendedName>
        <fullName evidence="1">Transposase IS4-like domain-containing protein</fullName>
    </recommendedName>
</protein>
<dbReference type="Pfam" id="PF01609">
    <property type="entry name" value="DDE_Tnp_1"/>
    <property type="match status" value="1"/>
</dbReference>